<dbReference type="RefSeq" id="WP_103770492.1">
    <property type="nucleotide sequence ID" value="NZ_CP037864.1"/>
</dbReference>
<dbReference type="Pfam" id="PF17274">
    <property type="entry name" value="DUF5339"/>
    <property type="match status" value="1"/>
</dbReference>
<evidence type="ECO:0000256" key="1">
    <source>
        <dbReference type="SAM" id="SignalP"/>
    </source>
</evidence>
<organism evidence="2 3">
    <name type="scientific">Citrobacter arsenatis</name>
    <dbReference type="NCBI Taxonomy" id="2546350"/>
    <lineage>
        <taxon>Bacteria</taxon>
        <taxon>Pseudomonadati</taxon>
        <taxon>Pseudomonadota</taxon>
        <taxon>Gammaproteobacteria</taxon>
        <taxon>Enterobacterales</taxon>
        <taxon>Enterobacteriaceae</taxon>
        <taxon>Citrobacter</taxon>
    </lineage>
</organism>
<dbReference type="KEGG" id="cars:E1B03_17455"/>
<protein>
    <recommendedName>
        <fullName evidence="4">DUF5339 domain-containing protein</fullName>
    </recommendedName>
</protein>
<evidence type="ECO:0000313" key="3">
    <source>
        <dbReference type="Proteomes" id="UP000293850"/>
    </source>
</evidence>
<feature type="signal peptide" evidence="1">
    <location>
        <begin position="1"/>
        <end position="21"/>
    </location>
</feature>
<proteinExistence type="predicted"/>
<keyword evidence="3" id="KW-1185">Reference proteome</keyword>
<name>A0A4P6WL24_9ENTR</name>
<evidence type="ECO:0000313" key="2">
    <source>
        <dbReference type="EMBL" id="QBM24119.1"/>
    </source>
</evidence>
<keyword evidence="1" id="KW-0732">Signal</keyword>
<dbReference type="Proteomes" id="UP000293850">
    <property type="component" value="Chromosome"/>
</dbReference>
<gene>
    <name evidence="2" type="ORF">E1B03_17455</name>
</gene>
<accession>A0A4P6WL24</accession>
<reference evidence="2 3" key="1">
    <citation type="submission" date="2019-03" db="EMBL/GenBank/DDBJ databases">
        <title>Complete genome sequence of an arsenate-respiring bacteria, Citrobacter sp. LY-1.</title>
        <authorList>
            <person name="Wang H."/>
            <person name="Liu Y."/>
            <person name="Li Q."/>
            <person name="Huang J."/>
        </authorList>
    </citation>
    <scope>NUCLEOTIDE SEQUENCE [LARGE SCALE GENOMIC DNA]</scope>
    <source>
        <strain evidence="2 3">LY-1</strain>
    </source>
</reference>
<dbReference type="InterPro" id="IPR020493">
    <property type="entry name" value="Uncharacterised_HI0310"/>
</dbReference>
<evidence type="ECO:0008006" key="4">
    <source>
        <dbReference type="Google" id="ProtNLM"/>
    </source>
</evidence>
<dbReference type="EMBL" id="CP037864">
    <property type="protein sequence ID" value="QBM24119.1"/>
    <property type="molecule type" value="Genomic_DNA"/>
</dbReference>
<feature type="chain" id="PRO_5020299456" description="DUF5339 domain-containing protein" evidence="1">
    <location>
        <begin position="22"/>
        <end position="90"/>
    </location>
</feature>
<sequence>MKKTQVVIAIVALTFSTFSFAATTESCAKYFKSLDAHIESVGNKAQADALKQQYEQSKKQLSALPEDVQNQTCQQAQSALEASMKAAKAK</sequence>
<dbReference type="AlphaFoldDB" id="A0A4P6WL24"/>